<keyword evidence="3" id="KW-1185">Reference proteome</keyword>
<feature type="chain" id="PRO_5014734483" description="Porin" evidence="1">
    <location>
        <begin position="21"/>
        <end position="320"/>
    </location>
</feature>
<comment type="caution">
    <text evidence="2">The sequence shown here is derived from an EMBL/GenBank/DDBJ whole genome shotgun (WGS) entry which is preliminary data.</text>
</comment>
<evidence type="ECO:0008006" key="4">
    <source>
        <dbReference type="Google" id="ProtNLM"/>
    </source>
</evidence>
<reference evidence="2 3" key="1">
    <citation type="submission" date="2017-11" db="EMBL/GenBank/DDBJ databases">
        <title>Reclassification of Bisgaard taxon 7 as Conservatibacter flavescens gen. nov., sp. nov.</title>
        <authorList>
            <person name="Christensen H."/>
        </authorList>
    </citation>
    <scope>NUCLEOTIDE SEQUENCE [LARGE SCALE GENOMIC DNA]</scope>
    <source>
        <strain evidence="2 3">7_4</strain>
    </source>
</reference>
<dbReference type="OrthoDB" id="6646492at2"/>
<name>A0A2M8S1N1_9PAST</name>
<gene>
    <name evidence="2" type="ORF">CVP05_08260</name>
</gene>
<evidence type="ECO:0000313" key="2">
    <source>
        <dbReference type="EMBL" id="PJG85028.1"/>
    </source>
</evidence>
<organism evidence="2 3">
    <name type="scientific">Conservatibacter flavescens</name>
    <dbReference type="NCBI Taxonomy" id="28161"/>
    <lineage>
        <taxon>Bacteria</taxon>
        <taxon>Pseudomonadati</taxon>
        <taxon>Pseudomonadota</taxon>
        <taxon>Gammaproteobacteria</taxon>
        <taxon>Pasteurellales</taxon>
        <taxon>Pasteurellaceae</taxon>
        <taxon>Conservatibacter</taxon>
    </lineage>
</organism>
<accession>A0A2M8S1N1</accession>
<proteinExistence type="predicted"/>
<dbReference type="Proteomes" id="UP000229329">
    <property type="component" value="Unassembled WGS sequence"/>
</dbReference>
<feature type="signal peptide" evidence="1">
    <location>
        <begin position="1"/>
        <end position="20"/>
    </location>
</feature>
<dbReference type="AlphaFoldDB" id="A0A2M8S1N1"/>
<dbReference type="EMBL" id="PHHA01000019">
    <property type="protein sequence ID" value="PJG85028.1"/>
    <property type="molecule type" value="Genomic_DNA"/>
</dbReference>
<sequence>MIRPLFCGLLFSSLSFSIQAETTEPVEKKLWVDEQHGSIRSTLHSWANSIDSWFDETDPNNPATASIRVMLDNQWNRYDGYSIKPRVRGKLRLPALKRRFSLVFGDESLDTEITETHLDNNYTDKPKDKHYNRTQARNDNSSLALRWSTLPDDLGVDLDFDIGIRSGDDLYLRAKGEKIWALQDDYSVRAEAIYRYGIDSKHYVRGNVELKHDDTETTFTANSIYLQYTNDLKKEETVWGNSLYRQHNFTGNKRLNYGLFAGGYFKDKEGSLNTYGPFISYRQPILRQWLFIQPELSYYNDKREDRSHYLRAFLRIEAIF</sequence>
<evidence type="ECO:0000313" key="3">
    <source>
        <dbReference type="Proteomes" id="UP000229329"/>
    </source>
</evidence>
<keyword evidence="1" id="KW-0732">Signal</keyword>
<protein>
    <recommendedName>
        <fullName evidence="4">Porin</fullName>
    </recommendedName>
</protein>
<evidence type="ECO:0000256" key="1">
    <source>
        <dbReference type="SAM" id="SignalP"/>
    </source>
</evidence>